<dbReference type="Proteomes" id="UP000674938">
    <property type="component" value="Unassembled WGS sequence"/>
</dbReference>
<evidence type="ECO:0000313" key="2">
    <source>
        <dbReference type="Proteomes" id="UP000674938"/>
    </source>
</evidence>
<comment type="caution">
    <text evidence="1">The sequence shown here is derived from an EMBL/GenBank/DDBJ whole genome shotgun (WGS) entry which is preliminary data.</text>
</comment>
<proteinExistence type="predicted"/>
<sequence>MSSDPQQLYIVTQLRSFANNEAIRATVSDWLTLCQILVAPQKYYIDDDTQLFDFDSAGLKKRINSLEVAQQEDMLISVKAVEGEFSIHIYQGKVRERILINEALYQKHQSVIDDYIDKRMEKNGLYAYIRCIDEFLSNNTQSMRDRLEEEIDGPADLPKMYDDQQEVIIDCSQLPGYDSYFKGLCFTACWKMWYAPDYYYVIPKQAFLDVQQVEDIVELQHDVIRVRLYENPLSWNHPHNVEFQFSYRDQLGFDQLEWSNGVGVLREPCTEFIRIGANTQMIQYQNESLQPTTKSTARHFTTRVYNYENHHYLEGRRFGTLNNRAYFPWRDATKKVMLAYWILNPSYMLDQGIHAFEFYIKQYIKAAISDEETRNYRAVLRFYLPEEAIETMSVDNLVQHLDSNHINVKKRNAKKHLLQIETEDVDLHVEFVDVKQLESPEEVVKTQPLQAVHSWFKKRINRLS</sequence>
<gene>
    <name evidence="1" type="ORF">I6N95_13085</name>
</gene>
<accession>A0A940PFL2</accession>
<dbReference type="EMBL" id="JAEEGA010000008">
    <property type="protein sequence ID" value="MBP1041948.1"/>
    <property type="molecule type" value="Genomic_DNA"/>
</dbReference>
<dbReference type="RefSeq" id="WP_209528667.1">
    <property type="nucleotide sequence ID" value="NZ_JAEEGA010000008.1"/>
</dbReference>
<organism evidence="1 2">
    <name type="scientific">Vagococcus allomyrinae</name>
    <dbReference type="NCBI Taxonomy" id="2794353"/>
    <lineage>
        <taxon>Bacteria</taxon>
        <taxon>Bacillati</taxon>
        <taxon>Bacillota</taxon>
        <taxon>Bacilli</taxon>
        <taxon>Lactobacillales</taxon>
        <taxon>Enterococcaceae</taxon>
        <taxon>Vagococcus</taxon>
    </lineage>
</organism>
<dbReference type="AlphaFoldDB" id="A0A940PFL2"/>
<keyword evidence="2" id="KW-1185">Reference proteome</keyword>
<name>A0A940PFL2_9ENTE</name>
<evidence type="ECO:0000313" key="1">
    <source>
        <dbReference type="EMBL" id="MBP1041948.1"/>
    </source>
</evidence>
<protein>
    <submittedName>
        <fullName evidence="1">Uncharacterized protein</fullName>
    </submittedName>
</protein>
<reference evidence="1" key="1">
    <citation type="submission" date="2020-12" db="EMBL/GenBank/DDBJ databases">
        <title>Vagococcus allomyrinae sp. nov. and Enterococcus lavae sp. nov., isolated from the larvae of Allomyrina dichotoma.</title>
        <authorList>
            <person name="Lee S.D."/>
        </authorList>
    </citation>
    <scope>NUCLEOTIDE SEQUENCE</scope>
    <source>
        <strain evidence="1">BWB3-3</strain>
    </source>
</reference>